<organism evidence="1 2">
    <name type="scientific">Helianthus annuus</name>
    <name type="common">Common sunflower</name>
    <dbReference type="NCBI Taxonomy" id="4232"/>
    <lineage>
        <taxon>Eukaryota</taxon>
        <taxon>Viridiplantae</taxon>
        <taxon>Streptophyta</taxon>
        <taxon>Embryophyta</taxon>
        <taxon>Tracheophyta</taxon>
        <taxon>Spermatophyta</taxon>
        <taxon>Magnoliopsida</taxon>
        <taxon>eudicotyledons</taxon>
        <taxon>Gunneridae</taxon>
        <taxon>Pentapetalae</taxon>
        <taxon>asterids</taxon>
        <taxon>campanulids</taxon>
        <taxon>Asterales</taxon>
        <taxon>Asteraceae</taxon>
        <taxon>Asteroideae</taxon>
        <taxon>Heliantheae alliance</taxon>
        <taxon>Heliantheae</taxon>
        <taxon>Helianthus</taxon>
    </lineage>
</organism>
<reference evidence="2" key="1">
    <citation type="journal article" date="2017" name="Nature">
        <title>The sunflower genome provides insights into oil metabolism, flowering and Asterid evolution.</title>
        <authorList>
            <person name="Badouin H."/>
            <person name="Gouzy J."/>
            <person name="Grassa C.J."/>
            <person name="Murat F."/>
            <person name="Staton S.E."/>
            <person name="Cottret L."/>
            <person name="Lelandais-Briere C."/>
            <person name="Owens G.L."/>
            <person name="Carrere S."/>
            <person name="Mayjonade B."/>
            <person name="Legrand L."/>
            <person name="Gill N."/>
            <person name="Kane N.C."/>
            <person name="Bowers J.E."/>
            <person name="Hubner S."/>
            <person name="Bellec A."/>
            <person name="Berard A."/>
            <person name="Berges H."/>
            <person name="Blanchet N."/>
            <person name="Boniface M.C."/>
            <person name="Brunel D."/>
            <person name="Catrice O."/>
            <person name="Chaidir N."/>
            <person name="Claudel C."/>
            <person name="Donnadieu C."/>
            <person name="Faraut T."/>
            <person name="Fievet G."/>
            <person name="Helmstetter N."/>
            <person name="King M."/>
            <person name="Knapp S.J."/>
            <person name="Lai Z."/>
            <person name="Le Paslier M.C."/>
            <person name="Lippi Y."/>
            <person name="Lorenzon L."/>
            <person name="Mandel J.R."/>
            <person name="Marage G."/>
            <person name="Marchand G."/>
            <person name="Marquand E."/>
            <person name="Bret-Mestries E."/>
            <person name="Morien E."/>
            <person name="Nambeesan S."/>
            <person name="Nguyen T."/>
            <person name="Pegot-Espagnet P."/>
            <person name="Pouilly N."/>
            <person name="Raftis F."/>
            <person name="Sallet E."/>
            <person name="Schiex T."/>
            <person name="Thomas J."/>
            <person name="Vandecasteele C."/>
            <person name="Vares D."/>
            <person name="Vear F."/>
            <person name="Vautrin S."/>
            <person name="Crespi M."/>
            <person name="Mangin B."/>
            <person name="Burke J.M."/>
            <person name="Salse J."/>
            <person name="Munos S."/>
            <person name="Vincourt P."/>
            <person name="Rieseberg L.H."/>
            <person name="Langlade N.B."/>
        </authorList>
    </citation>
    <scope>NUCLEOTIDE SEQUENCE [LARGE SCALE GENOMIC DNA]</scope>
    <source>
        <strain evidence="2">cv. SF193</strain>
    </source>
</reference>
<evidence type="ECO:0000313" key="1">
    <source>
        <dbReference type="EMBL" id="OTG10620.1"/>
    </source>
</evidence>
<gene>
    <name evidence="1" type="ORF">HannXRQ_Chr10g0289641</name>
</gene>
<dbReference type="AlphaFoldDB" id="A0A251THN6"/>
<dbReference type="InParanoid" id="A0A251THN6"/>
<evidence type="ECO:0000313" key="2">
    <source>
        <dbReference type="Proteomes" id="UP000215914"/>
    </source>
</evidence>
<keyword evidence="2" id="KW-1185">Reference proteome</keyword>
<dbReference type="EMBL" id="CM007899">
    <property type="protein sequence ID" value="OTG10620.1"/>
    <property type="molecule type" value="Genomic_DNA"/>
</dbReference>
<accession>A0A251THN6</accession>
<proteinExistence type="predicted"/>
<name>A0A251THN6_HELAN</name>
<protein>
    <submittedName>
        <fullName evidence="1">Uncharacterized protein</fullName>
    </submittedName>
</protein>
<sequence>MKLSPNQPQVLERLFIPKHNQVAILNEGLREIDDSLQIIRFLRKSRVSYAISTEIQIVAAYMQDFWMTARVNNNMIEATVNDHELVITEEVIQDVLQLGALDYSEICYATPI</sequence>
<dbReference type="Proteomes" id="UP000215914">
    <property type="component" value="Chromosome 10"/>
</dbReference>